<dbReference type="Gene3D" id="1.10.10.60">
    <property type="entry name" value="Homeodomain-like"/>
    <property type="match status" value="1"/>
</dbReference>
<feature type="domain" description="HTH araC/xylS-type" evidence="4">
    <location>
        <begin position="233"/>
        <end position="332"/>
    </location>
</feature>
<keyword evidence="3" id="KW-0804">Transcription</keyword>
<keyword evidence="1" id="KW-0805">Transcription regulation</keyword>
<dbReference type="InterPro" id="IPR018060">
    <property type="entry name" value="HTH_AraC"/>
</dbReference>
<proteinExistence type="predicted"/>
<dbReference type="Pfam" id="PF12833">
    <property type="entry name" value="HTH_18"/>
    <property type="match status" value="1"/>
</dbReference>
<evidence type="ECO:0000256" key="1">
    <source>
        <dbReference type="ARBA" id="ARBA00023015"/>
    </source>
</evidence>
<dbReference type="SMART" id="SM00342">
    <property type="entry name" value="HTH_ARAC"/>
    <property type="match status" value="1"/>
</dbReference>
<evidence type="ECO:0000313" key="5">
    <source>
        <dbReference type="EMBL" id="SHG24037.1"/>
    </source>
</evidence>
<keyword evidence="6" id="KW-1185">Reference proteome</keyword>
<dbReference type="PROSITE" id="PS01124">
    <property type="entry name" value="HTH_ARAC_FAMILY_2"/>
    <property type="match status" value="1"/>
</dbReference>
<dbReference type="GO" id="GO:0003700">
    <property type="term" value="F:DNA-binding transcription factor activity"/>
    <property type="evidence" value="ECO:0007669"/>
    <property type="project" value="InterPro"/>
</dbReference>
<dbReference type="PRINTS" id="PR00032">
    <property type="entry name" value="HTHARAC"/>
</dbReference>
<dbReference type="EMBL" id="FQUP01000004">
    <property type="protein sequence ID" value="SHG24037.1"/>
    <property type="molecule type" value="Genomic_DNA"/>
</dbReference>
<organism evidence="5 6">
    <name type="scientific">Kaistia soli DSM 19436</name>
    <dbReference type="NCBI Taxonomy" id="1122133"/>
    <lineage>
        <taxon>Bacteria</taxon>
        <taxon>Pseudomonadati</taxon>
        <taxon>Pseudomonadota</taxon>
        <taxon>Alphaproteobacteria</taxon>
        <taxon>Hyphomicrobiales</taxon>
        <taxon>Kaistiaceae</taxon>
        <taxon>Kaistia</taxon>
    </lineage>
</organism>
<dbReference type="InterPro" id="IPR020449">
    <property type="entry name" value="Tscrpt_reg_AraC-type_HTH"/>
</dbReference>
<dbReference type="OrthoDB" id="252470at2"/>
<name>A0A1M5I790_9HYPH</name>
<dbReference type="AlphaFoldDB" id="A0A1M5I790"/>
<evidence type="ECO:0000259" key="4">
    <source>
        <dbReference type="PROSITE" id="PS01124"/>
    </source>
</evidence>
<sequence length="334" mass="36683">MAERQDPDDTDETRIGTDAKLYRLKRLSTADFESGERFDAWRETAYSIANLEPPKAEDGELVGIKRAVRGAIGLFASHEGSVHRTLVTPAARRSGGLDAIIISMMATGSVGLESAGGPQSTTPSGRLVAYDATRPMRYHWSIGKEVYLVLPRTKALEAFGGELPGLVLPLDTVPLGVMVRDQMAALDLHADHLDPKEMAIALDALHTLALLLLQRIGRGLNGRNEPDPNALFLASKRFIQVNYNLMDLSPDTIAHAVGCSRATLYRAFAQNDATIMETVRDVRLAMSRKFIEAGMERSISVIAYDCGFKDVSSFGKQFRSRFGVSPSAWRDQFR</sequence>
<reference evidence="5 6" key="1">
    <citation type="submission" date="2016-11" db="EMBL/GenBank/DDBJ databases">
        <authorList>
            <person name="Jaros S."/>
            <person name="Januszkiewicz K."/>
            <person name="Wedrychowicz H."/>
        </authorList>
    </citation>
    <scope>NUCLEOTIDE SEQUENCE [LARGE SCALE GENOMIC DNA]</scope>
    <source>
        <strain evidence="5 6">DSM 19436</strain>
    </source>
</reference>
<dbReference type="InterPro" id="IPR050204">
    <property type="entry name" value="AraC_XylS_family_regulators"/>
</dbReference>
<dbReference type="PANTHER" id="PTHR46796">
    <property type="entry name" value="HTH-TYPE TRANSCRIPTIONAL ACTIVATOR RHAS-RELATED"/>
    <property type="match status" value="1"/>
</dbReference>
<dbReference type="Proteomes" id="UP000184485">
    <property type="component" value="Unassembled WGS sequence"/>
</dbReference>
<dbReference type="PROSITE" id="PS00041">
    <property type="entry name" value="HTH_ARAC_FAMILY_1"/>
    <property type="match status" value="1"/>
</dbReference>
<dbReference type="PANTHER" id="PTHR46796:SF6">
    <property type="entry name" value="ARAC SUBFAMILY"/>
    <property type="match status" value="1"/>
</dbReference>
<dbReference type="InterPro" id="IPR018062">
    <property type="entry name" value="HTH_AraC-typ_CS"/>
</dbReference>
<gene>
    <name evidence="5" type="ORF">SAMN02745157_3773</name>
</gene>
<evidence type="ECO:0000256" key="3">
    <source>
        <dbReference type="ARBA" id="ARBA00023163"/>
    </source>
</evidence>
<dbReference type="SUPFAM" id="SSF46689">
    <property type="entry name" value="Homeodomain-like"/>
    <property type="match status" value="1"/>
</dbReference>
<dbReference type="STRING" id="1122133.SAMN02745157_3773"/>
<dbReference type="GO" id="GO:0043565">
    <property type="term" value="F:sequence-specific DNA binding"/>
    <property type="evidence" value="ECO:0007669"/>
    <property type="project" value="InterPro"/>
</dbReference>
<keyword evidence="2 5" id="KW-0238">DNA-binding</keyword>
<evidence type="ECO:0000256" key="2">
    <source>
        <dbReference type="ARBA" id="ARBA00023125"/>
    </source>
</evidence>
<evidence type="ECO:0000313" key="6">
    <source>
        <dbReference type="Proteomes" id="UP000184485"/>
    </source>
</evidence>
<protein>
    <submittedName>
        <fullName evidence="5">AraC-type DNA-binding protein</fullName>
    </submittedName>
</protein>
<accession>A0A1M5I790</accession>
<dbReference type="InterPro" id="IPR009057">
    <property type="entry name" value="Homeodomain-like_sf"/>
</dbReference>
<dbReference type="RefSeq" id="WP_073055897.1">
    <property type="nucleotide sequence ID" value="NZ_FQUP01000004.1"/>
</dbReference>